<accession>K6QWZ6</accession>
<evidence type="ECO:0000313" key="5">
    <source>
        <dbReference type="EMBL" id="MDR7625330.1"/>
    </source>
</evidence>
<dbReference type="EMBL" id="JAQLSF010000001">
    <property type="protein sequence ID" value="MDB1563220.1"/>
    <property type="molecule type" value="Genomic_DNA"/>
</dbReference>
<sequence length="117" mass="13335">MSTYDRIKTLASNRGWSLQKLALKAGIGINSIYRWKKMTPSTENVQKVADVLQVSVDYLLGNTDNPNPDNEGSKPVDLSGTNIFTYQGQPVRQDDWEIIQAILERRNNSSKKRDRHE</sequence>
<evidence type="ECO:0000313" key="3">
    <source>
        <dbReference type="EMBL" id="MDB1563220.1"/>
    </source>
</evidence>
<evidence type="ECO:0000256" key="1">
    <source>
        <dbReference type="SAM" id="MobiDB-lite"/>
    </source>
</evidence>
<dbReference type="OrthoDB" id="9805856at2"/>
<dbReference type="KEGG" id="lce:LC2W_0556"/>
<dbReference type="CDD" id="cd00093">
    <property type="entry name" value="HTH_XRE"/>
    <property type="match status" value="1"/>
</dbReference>
<feature type="region of interest" description="Disordered" evidence="1">
    <location>
        <begin position="61"/>
        <end position="82"/>
    </location>
</feature>
<dbReference type="Pfam" id="PF01381">
    <property type="entry name" value="HTH_3"/>
    <property type="match status" value="1"/>
</dbReference>
<evidence type="ECO:0000313" key="11">
    <source>
        <dbReference type="Proteomes" id="UP000285532"/>
    </source>
</evidence>
<evidence type="ECO:0000313" key="8">
    <source>
        <dbReference type="EMBL" id="RND88459.1"/>
    </source>
</evidence>
<gene>
    <name evidence="7" type="ORF">ACX51_15855</name>
    <name evidence="6" type="ORF">C0Q90_06655</name>
    <name evidence="8" type="ORF">FAM18172_00391</name>
    <name evidence="3" type="ORF">PGA78_00230</name>
    <name evidence="4" type="ORF">QUF16_05690</name>
    <name evidence="5" type="ORF">RF672_12195</name>
</gene>
<dbReference type="Proteomes" id="UP001212327">
    <property type="component" value="Unassembled WGS sequence"/>
</dbReference>
<dbReference type="PROSITE" id="PS50943">
    <property type="entry name" value="HTH_CROC1"/>
    <property type="match status" value="1"/>
</dbReference>
<dbReference type="EMBL" id="LKFU01000022">
    <property type="protein sequence ID" value="RND88459.1"/>
    <property type="molecule type" value="Genomic_DNA"/>
</dbReference>
<reference evidence="8 11" key="2">
    <citation type="journal article" date="2018" name="Front. Microbiol.">
        <title>Conversion of Methionine to Cysteine in Lactobacillus paracasei Depends on the Highly Mobile cysK-ctl-cysE Gene Cluster.</title>
        <authorList>
            <person name="Wuthrich D."/>
            <person name="Irmler S."/>
            <person name="Berthoud H."/>
            <person name="Guggenbuhl B."/>
            <person name="Eugster E."/>
            <person name="Bruggmann R."/>
        </authorList>
    </citation>
    <scope>NUCLEOTIDE SEQUENCE [LARGE SCALE GENOMIC DNA]</scope>
    <source>
        <strain evidence="8 11">FAM18172</strain>
    </source>
</reference>
<dbReference type="Proteomes" id="UP000237433">
    <property type="component" value="Unassembled WGS sequence"/>
</dbReference>
<dbReference type="GO" id="GO:0003677">
    <property type="term" value="F:DNA binding"/>
    <property type="evidence" value="ECO:0007669"/>
    <property type="project" value="InterPro"/>
</dbReference>
<proteinExistence type="predicted"/>
<evidence type="ECO:0000313" key="13">
    <source>
        <dbReference type="Proteomes" id="UP001268544"/>
    </source>
</evidence>
<dbReference type="EMBL" id="PKQJ01000006">
    <property type="protein sequence ID" value="PLC46494.1"/>
    <property type="molecule type" value="Genomic_DNA"/>
</dbReference>
<dbReference type="SUPFAM" id="SSF47413">
    <property type="entry name" value="lambda repressor-like DNA-binding domains"/>
    <property type="match status" value="1"/>
</dbReference>
<name>A0A243Q0I9_LACPA</name>
<dbReference type="InterPro" id="IPR010982">
    <property type="entry name" value="Lambda_DNA-bd_dom_sf"/>
</dbReference>
<evidence type="ECO:0000313" key="6">
    <source>
        <dbReference type="EMBL" id="PLC46494.1"/>
    </source>
</evidence>
<dbReference type="Proteomes" id="UP000285532">
    <property type="component" value="Unassembled WGS sequence"/>
</dbReference>
<dbReference type="Proteomes" id="UP001268544">
    <property type="component" value="Unassembled WGS sequence"/>
</dbReference>
<dbReference type="SMART" id="SM00530">
    <property type="entry name" value="HTH_XRE"/>
    <property type="match status" value="1"/>
</dbReference>
<dbReference type="RefSeq" id="WP_003572184.1">
    <property type="nucleotide sequence ID" value="NC_010999.1"/>
</dbReference>
<dbReference type="Proteomes" id="UP000234512">
    <property type="component" value="Unassembled WGS sequence"/>
</dbReference>
<evidence type="ECO:0000313" key="4">
    <source>
        <dbReference type="EMBL" id="MDM7453846.1"/>
    </source>
</evidence>
<accession>A0A125U7F1</accession>
<comment type="caution">
    <text evidence="3">The sequence shown here is derived from an EMBL/GenBank/DDBJ whole genome shotgun (WGS) entry which is preliminary data.</text>
</comment>
<protein>
    <submittedName>
        <fullName evidence="8">Helix-turn-helix protein</fullName>
    </submittedName>
    <submittedName>
        <fullName evidence="3">Helix-turn-helix transcriptional regulator</fullName>
    </submittedName>
    <submittedName>
        <fullName evidence="6">XRE family transcriptional regulator</fullName>
    </submittedName>
</protein>
<dbReference type="OMA" id="ANKPKDF"/>
<evidence type="ECO:0000313" key="10">
    <source>
        <dbReference type="Proteomes" id="UP000237433"/>
    </source>
</evidence>
<reference evidence="5" key="7">
    <citation type="submission" date="2024-03" db="EMBL/GenBank/DDBJ databases">
        <title>Lacticaseibacillus paracasei KCKM 0992.</title>
        <authorList>
            <person name="Kim T.W."/>
        </authorList>
    </citation>
    <scope>NUCLEOTIDE SEQUENCE</scope>
    <source>
        <strain evidence="5">KCKM 0992</strain>
    </source>
</reference>
<dbReference type="Proteomes" id="UP001231451">
    <property type="component" value="Unassembled WGS sequence"/>
</dbReference>
<feature type="domain" description="HTH cro/C1-type" evidence="2">
    <location>
        <begin position="7"/>
        <end position="59"/>
    </location>
</feature>
<dbReference type="EMBL" id="JAUCBG010000004">
    <property type="protein sequence ID" value="MDM7453846.1"/>
    <property type="molecule type" value="Genomic_DNA"/>
</dbReference>
<dbReference type="EMBL" id="LGIY01000063">
    <property type="protein sequence ID" value="POE38203.1"/>
    <property type="molecule type" value="Genomic_DNA"/>
</dbReference>
<organism evidence="3 12">
    <name type="scientific">Lacticaseibacillus paracasei</name>
    <name type="common">Lactobacillus paracasei</name>
    <dbReference type="NCBI Taxonomy" id="1597"/>
    <lineage>
        <taxon>Bacteria</taxon>
        <taxon>Bacillati</taxon>
        <taxon>Bacillota</taxon>
        <taxon>Bacilli</taxon>
        <taxon>Lactobacillales</taxon>
        <taxon>Lactobacillaceae</taxon>
        <taxon>Lacticaseibacillus</taxon>
    </lineage>
</organism>
<dbReference type="KEGG" id="lcs:LCBD_0555"/>
<evidence type="ECO:0000313" key="7">
    <source>
        <dbReference type="EMBL" id="POE38203.1"/>
    </source>
</evidence>
<reference evidence="7 10" key="1">
    <citation type="journal article" date="2015" name="J. Am. Soc. Brew. Chem.">
        <title>Dissolved carbon dioxide selects for lactic acid bacteria able to grow in and spoil packaged beer.</title>
        <authorList>
            <person name="Bergsveinson J."/>
            <person name="Redekop A."/>
            <person name="Zoerb S."/>
            <person name="Ziola B."/>
        </authorList>
    </citation>
    <scope>NUCLEOTIDE SEQUENCE [LARGE SCALE GENOMIC DNA]</scope>
    <source>
        <strain evidence="7 10">CCC B1205</strain>
    </source>
</reference>
<dbReference type="EMBL" id="JAVKVH010000001">
    <property type="protein sequence ID" value="MDR7625330.1"/>
    <property type="molecule type" value="Genomic_DNA"/>
</dbReference>
<dbReference type="AlphaFoldDB" id="A0A243Q0I9"/>
<accession>A0A243Q0I9</accession>
<evidence type="ECO:0000313" key="9">
    <source>
        <dbReference type="Proteomes" id="UP000234512"/>
    </source>
</evidence>
<dbReference type="InterPro" id="IPR001387">
    <property type="entry name" value="Cro/C1-type_HTH"/>
</dbReference>
<accession>A0A0E2LWQ9</accession>
<reference evidence="3 12" key="4">
    <citation type="submission" date="2023-01" db="EMBL/GenBank/DDBJ databases">
        <title>Complete genome sequence of Lacticaseibacillus paracasei SRCM217440 isolated from Makgeolli.</title>
        <authorList>
            <person name="Yang H.-G."/>
            <person name="Jeong S.-J."/>
            <person name="Ha G.-S."/>
            <person name="Yang H.-J."/>
            <person name="Jeong D.-Y."/>
        </authorList>
    </citation>
    <scope>NUCLEOTIDE SEQUENCE [LARGE SCALE GENOMIC DNA]</scope>
    <source>
        <strain evidence="3 12">SRCM217440</strain>
    </source>
</reference>
<reference evidence="6 9" key="3">
    <citation type="journal article" date="2018" name="Genome Announc.">
        <title>Draft Genome Sequence of Lactobacillus paracasei DUP 13076, Which Exhibits Potent Antipathogenic Effects against Salmonella enterica Serovars Enteritidis, Typhimurium, and Heidelberg.</title>
        <authorList>
            <person name="Muyyarikkandy M.S."/>
            <person name="Alqahtani F.H."/>
            <person name="Mandoiu I."/>
            <person name="Amalaradjou M.A."/>
        </authorList>
    </citation>
    <scope>NUCLEOTIDE SEQUENCE [LARGE SCALE GENOMIC DNA]</scope>
    <source>
        <strain evidence="6 9">DUP 13076</strain>
    </source>
</reference>
<reference evidence="4" key="5">
    <citation type="submission" date="2023-06" db="EMBL/GenBank/DDBJ databases">
        <title>Draft Genome Sequences of lactic acid bacteria strains isolated from fermented milk products.</title>
        <authorList>
            <person name="Elcheninov A.G."/>
            <person name="Klyukina A."/>
            <person name="Zayulina K.S."/>
            <person name="Gavirova L.A."/>
            <person name="Shcherbakova P.A."/>
            <person name="Shestakov A.I."/>
            <person name="Kublanov I.V."/>
            <person name="Kochetkova T.V."/>
        </authorList>
    </citation>
    <scope>NUCLEOTIDE SEQUENCE</scope>
    <source>
        <strain evidence="4">TOM.1374</strain>
    </source>
</reference>
<reference evidence="13" key="6">
    <citation type="submission" date="2023-07" db="EMBL/GenBank/DDBJ databases">
        <title>Lacticaseibacillus paracasei KCKM 0992.</title>
        <authorList>
            <person name="Kim T.W."/>
        </authorList>
    </citation>
    <scope>NUCLEOTIDE SEQUENCE [LARGE SCALE GENOMIC DNA]</scope>
    <source>
        <strain evidence="13">KCKM 0992</strain>
    </source>
</reference>
<dbReference type="Gene3D" id="1.10.260.40">
    <property type="entry name" value="lambda repressor-like DNA-binding domains"/>
    <property type="match status" value="1"/>
</dbReference>
<evidence type="ECO:0000313" key="12">
    <source>
        <dbReference type="Proteomes" id="UP001212327"/>
    </source>
</evidence>
<evidence type="ECO:0000259" key="2">
    <source>
        <dbReference type="PROSITE" id="PS50943"/>
    </source>
</evidence>